<gene>
    <name evidence="2" type="ORF">WJX81_003968</name>
</gene>
<name>A0AAW1R1L9_9CHLO</name>
<feature type="region of interest" description="Disordered" evidence="1">
    <location>
        <begin position="1"/>
        <end position="37"/>
    </location>
</feature>
<dbReference type="AlphaFoldDB" id="A0AAW1R1L9"/>
<feature type="compositionally biased region" description="Low complexity" evidence="1">
    <location>
        <begin position="1"/>
        <end position="27"/>
    </location>
</feature>
<reference evidence="2 3" key="1">
    <citation type="journal article" date="2024" name="Nat. Commun.">
        <title>Phylogenomics reveals the evolutionary origins of lichenization in chlorophyte algae.</title>
        <authorList>
            <person name="Puginier C."/>
            <person name="Libourel C."/>
            <person name="Otte J."/>
            <person name="Skaloud P."/>
            <person name="Haon M."/>
            <person name="Grisel S."/>
            <person name="Petersen M."/>
            <person name="Berrin J.G."/>
            <person name="Delaux P.M."/>
            <person name="Dal Grande F."/>
            <person name="Keller J."/>
        </authorList>
    </citation>
    <scope>NUCLEOTIDE SEQUENCE [LARGE SCALE GENOMIC DNA]</scope>
    <source>
        <strain evidence="2 3">SAG 245.80</strain>
    </source>
</reference>
<proteinExistence type="predicted"/>
<keyword evidence="3" id="KW-1185">Reference proteome</keyword>
<evidence type="ECO:0000256" key="1">
    <source>
        <dbReference type="SAM" id="MobiDB-lite"/>
    </source>
</evidence>
<accession>A0AAW1R1L9</accession>
<dbReference type="Proteomes" id="UP001445335">
    <property type="component" value="Unassembled WGS sequence"/>
</dbReference>
<evidence type="ECO:0000313" key="3">
    <source>
        <dbReference type="Proteomes" id="UP001445335"/>
    </source>
</evidence>
<comment type="caution">
    <text evidence="2">The sequence shown here is derived from an EMBL/GenBank/DDBJ whole genome shotgun (WGS) entry which is preliminary data.</text>
</comment>
<dbReference type="EMBL" id="JALJOU010000057">
    <property type="protein sequence ID" value="KAK9827602.1"/>
    <property type="molecule type" value="Genomic_DNA"/>
</dbReference>
<protein>
    <submittedName>
        <fullName evidence="2">Uncharacterized protein</fullName>
    </submittedName>
</protein>
<sequence>MPLGPAATPFAAFEAQATPLASSSSSSDSEEEAFGLPKRAVQWPMRHAFHRPSAGPAALDKMRNAARSRLLGDLRNRSAGSLRRRGSCHNSSPTVVSGLAPAAAGLDVLQDLNVCAAVEAFRAAIA</sequence>
<organism evidence="2 3">
    <name type="scientific">Elliptochloris bilobata</name>
    <dbReference type="NCBI Taxonomy" id="381761"/>
    <lineage>
        <taxon>Eukaryota</taxon>
        <taxon>Viridiplantae</taxon>
        <taxon>Chlorophyta</taxon>
        <taxon>core chlorophytes</taxon>
        <taxon>Trebouxiophyceae</taxon>
        <taxon>Trebouxiophyceae incertae sedis</taxon>
        <taxon>Elliptochloris clade</taxon>
        <taxon>Elliptochloris</taxon>
    </lineage>
</organism>
<evidence type="ECO:0000313" key="2">
    <source>
        <dbReference type="EMBL" id="KAK9827602.1"/>
    </source>
</evidence>